<dbReference type="InParanoid" id="F2URQ5"/>
<dbReference type="AlphaFoldDB" id="F2URQ5"/>
<proteinExistence type="predicted"/>
<dbReference type="GeneID" id="16068626"/>
<dbReference type="EMBL" id="GL832992">
    <property type="protein sequence ID" value="EGD80310.1"/>
    <property type="molecule type" value="Genomic_DNA"/>
</dbReference>
<accession>F2URQ5</accession>
<dbReference type="Proteomes" id="UP000007799">
    <property type="component" value="Unassembled WGS sequence"/>
</dbReference>
<organism evidence="2">
    <name type="scientific">Salpingoeca rosetta (strain ATCC 50818 / BSB-021)</name>
    <dbReference type="NCBI Taxonomy" id="946362"/>
    <lineage>
        <taxon>Eukaryota</taxon>
        <taxon>Choanoflagellata</taxon>
        <taxon>Craspedida</taxon>
        <taxon>Salpingoecidae</taxon>
        <taxon>Salpingoeca</taxon>
    </lineage>
</organism>
<dbReference type="KEGG" id="sre:PTSG_10565"/>
<sequence length="229" mass="25930">MSETSDQAPLSTLSGGRGVVTLATTRVPPTPLPSLLVDGNDGFEFTSYLQAVHIRSATLQPSRHADALARTIRPEKMAAFRRIIKQYVASSGDTAAPAWRIVRDDERRLASVTPNRFLVVSNRKLLKDHGFVYALPLDHRGRHRTDAFYTLDHRERREDLCIDLLLIHATAAFHIIRPVTWIRSYSSHFRHTSRYNCLTELNGIQGNPEKQSIRRDAHAQVKRMLGLKS</sequence>
<dbReference type="RefSeq" id="XP_004988100.1">
    <property type="nucleotide sequence ID" value="XM_004988043.1"/>
</dbReference>
<gene>
    <name evidence="1" type="ORF">PTSG_10565</name>
</gene>
<reference evidence="1" key="1">
    <citation type="submission" date="2009-08" db="EMBL/GenBank/DDBJ databases">
        <title>Annotation of Salpingoeca rosetta.</title>
        <authorList>
            <consortium name="The Broad Institute Genome Sequencing Platform"/>
            <person name="Russ C."/>
            <person name="Cuomo C."/>
            <person name="Burger G."/>
            <person name="Gray M.W."/>
            <person name="Holland P.W.H."/>
            <person name="King N."/>
            <person name="Lang F.B.F."/>
            <person name="Roger A.J."/>
            <person name="Ruiz-Trillo I."/>
            <person name="Young S.K."/>
            <person name="Zeng Q."/>
            <person name="Gargeya S."/>
            <person name="Alvarado L."/>
            <person name="Berlin A."/>
            <person name="Chapman S.B."/>
            <person name="Chen Z."/>
            <person name="Freedman E."/>
            <person name="Gellesch M."/>
            <person name="Goldberg J."/>
            <person name="Griggs A."/>
            <person name="Gujja S."/>
            <person name="Heilman E."/>
            <person name="Heiman D."/>
            <person name="Howarth C."/>
            <person name="Mehta T."/>
            <person name="Neiman D."/>
            <person name="Pearson M."/>
            <person name="Roberts A."/>
            <person name="Saif S."/>
            <person name="Shea T."/>
            <person name="Shenoy N."/>
            <person name="Sisk P."/>
            <person name="Stolte C."/>
            <person name="Sykes S."/>
            <person name="White J."/>
            <person name="Yandava C."/>
            <person name="Haas B."/>
            <person name="Nusbaum C."/>
            <person name="Birren B."/>
        </authorList>
    </citation>
    <scope>NUCLEOTIDE SEQUENCE [LARGE SCALE GENOMIC DNA]</scope>
    <source>
        <strain evidence="1">ATCC 50818</strain>
    </source>
</reference>
<evidence type="ECO:0000313" key="1">
    <source>
        <dbReference type="EMBL" id="EGD80310.1"/>
    </source>
</evidence>
<evidence type="ECO:0000313" key="2">
    <source>
        <dbReference type="Proteomes" id="UP000007799"/>
    </source>
</evidence>
<protein>
    <submittedName>
        <fullName evidence="1">Uncharacterized protein</fullName>
    </submittedName>
</protein>
<name>F2URQ5_SALR5</name>
<keyword evidence="2" id="KW-1185">Reference proteome</keyword>